<feature type="transmembrane region" description="Helical" evidence="10">
    <location>
        <begin position="97"/>
        <end position="118"/>
    </location>
</feature>
<dbReference type="InterPro" id="IPR028055">
    <property type="entry name" value="YidC/Oxa/ALB_C"/>
</dbReference>
<evidence type="ECO:0000256" key="9">
    <source>
        <dbReference type="RuleBase" id="RU003945"/>
    </source>
</evidence>
<dbReference type="PANTHER" id="PTHR12428:SF65">
    <property type="entry name" value="CYTOCHROME C OXIDASE ASSEMBLY PROTEIN COX18, MITOCHONDRIAL"/>
    <property type="match status" value="1"/>
</dbReference>
<organism evidence="12 13">
    <name type="scientific">Candidatus Sungbacteria bacterium RIFCSPHIGHO2_02_FULL_47_11</name>
    <dbReference type="NCBI Taxonomy" id="1802270"/>
    <lineage>
        <taxon>Bacteria</taxon>
        <taxon>Candidatus Sungiibacteriota</taxon>
    </lineage>
</organism>
<dbReference type="STRING" id="1802270.A3C07_00550"/>
<dbReference type="GO" id="GO:0051205">
    <property type="term" value="P:protein insertion into membrane"/>
    <property type="evidence" value="ECO:0007669"/>
    <property type="project" value="TreeGrafter"/>
</dbReference>
<comment type="subcellular location">
    <subcellularLocation>
        <location evidence="1">Cell membrane</location>
        <topology evidence="1">Multi-pass membrane protein</topology>
    </subcellularLocation>
    <subcellularLocation>
        <location evidence="9">Membrane</location>
        <topology evidence="9">Multi-pass membrane protein</topology>
    </subcellularLocation>
</comment>
<dbReference type="GO" id="GO:0015031">
    <property type="term" value="P:protein transport"/>
    <property type="evidence" value="ECO:0007669"/>
    <property type="project" value="UniProtKB-KW"/>
</dbReference>
<evidence type="ECO:0000256" key="5">
    <source>
        <dbReference type="ARBA" id="ARBA00022927"/>
    </source>
</evidence>
<reference evidence="12 13" key="1">
    <citation type="journal article" date="2016" name="Nat. Commun.">
        <title>Thousands of microbial genomes shed light on interconnected biogeochemical processes in an aquifer system.</title>
        <authorList>
            <person name="Anantharaman K."/>
            <person name="Brown C.T."/>
            <person name="Hug L.A."/>
            <person name="Sharon I."/>
            <person name="Castelle C.J."/>
            <person name="Probst A.J."/>
            <person name="Thomas B.C."/>
            <person name="Singh A."/>
            <person name="Wilkins M.J."/>
            <person name="Karaoz U."/>
            <person name="Brodie E.L."/>
            <person name="Williams K.H."/>
            <person name="Hubbard S.S."/>
            <person name="Banfield J.F."/>
        </authorList>
    </citation>
    <scope>NUCLEOTIDE SEQUENCE [LARGE SCALE GENOMIC DNA]</scope>
</reference>
<proteinExistence type="inferred from homology"/>
<keyword evidence="8" id="KW-0143">Chaperone</keyword>
<name>A0A1G2KK27_9BACT</name>
<protein>
    <recommendedName>
        <fullName evidence="11">Membrane insertase YidC/Oxa/ALB C-terminal domain-containing protein</fullName>
    </recommendedName>
</protein>
<dbReference type="InterPro" id="IPR001708">
    <property type="entry name" value="YidC/ALB3/OXA1/COX18"/>
</dbReference>
<dbReference type="EMBL" id="MHQI01000055">
    <property type="protein sequence ID" value="OGZ98810.1"/>
    <property type="molecule type" value="Genomic_DNA"/>
</dbReference>
<evidence type="ECO:0000256" key="1">
    <source>
        <dbReference type="ARBA" id="ARBA00004651"/>
    </source>
</evidence>
<evidence type="ECO:0000259" key="11">
    <source>
        <dbReference type="Pfam" id="PF02096"/>
    </source>
</evidence>
<evidence type="ECO:0000313" key="13">
    <source>
        <dbReference type="Proteomes" id="UP000179023"/>
    </source>
</evidence>
<evidence type="ECO:0000256" key="3">
    <source>
        <dbReference type="ARBA" id="ARBA00022475"/>
    </source>
</evidence>
<keyword evidence="3" id="KW-1003">Cell membrane</keyword>
<dbReference type="NCBIfam" id="TIGR03592">
    <property type="entry name" value="yidC_oxa1_cterm"/>
    <property type="match status" value="1"/>
</dbReference>
<evidence type="ECO:0000256" key="6">
    <source>
        <dbReference type="ARBA" id="ARBA00022989"/>
    </source>
</evidence>
<evidence type="ECO:0000256" key="4">
    <source>
        <dbReference type="ARBA" id="ARBA00022692"/>
    </source>
</evidence>
<comment type="similarity">
    <text evidence="9">Belongs to the OXA1/ALB3/YidC family.</text>
</comment>
<evidence type="ECO:0000256" key="8">
    <source>
        <dbReference type="ARBA" id="ARBA00023186"/>
    </source>
</evidence>
<dbReference type="GO" id="GO:0032977">
    <property type="term" value="F:membrane insertase activity"/>
    <property type="evidence" value="ECO:0007669"/>
    <property type="project" value="InterPro"/>
</dbReference>
<accession>A0A1G2KK27</accession>
<evidence type="ECO:0000256" key="10">
    <source>
        <dbReference type="SAM" id="Phobius"/>
    </source>
</evidence>
<dbReference type="CDD" id="cd20070">
    <property type="entry name" value="5TM_YidC_Alb3"/>
    <property type="match status" value="1"/>
</dbReference>
<keyword evidence="7 10" id="KW-0472">Membrane</keyword>
<dbReference type="InterPro" id="IPR047196">
    <property type="entry name" value="YidC_ALB_C"/>
</dbReference>
<evidence type="ECO:0000256" key="7">
    <source>
        <dbReference type="ARBA" id="ARBA00023136"/>
    </source>
</evidence>
<sequence>MNPFLFLYNEFLWRPLFNGLVWSYNVIPGNDLGVAIVVFTASLYIILLPLQGRARRAQQDLARIQPELKQIQARHKDNKEAQGKALMEFYAKHKVNPFSGCLIMLVQLPILLTLFQVFRQGFDPGMLQYLYPVVVNPGSMDPVSFGVLNLSQGNLYLGVVAAITQFFQTKLTMPIPPPVSGSSSSPDFSQIFQKQMLYLFPVLLVVWSYTLPSALILYWTAMNLFGIVRELIVNRKLRIVNADVKNP</sequence>
<evidence type="ECO:0000313" key="12">
    <source>
        <dbReference type="EMBL" id="OGZ98810.1"/>
    </source>
</evidence>
<feature type="transmembrane region" description="Helical" evidence="10">
    <location>
        <begin position="196"/>
        <end position="219"/>
    </location>
</feature>
<keyword evidence="6 10" id="KW-1133">Transmembrane helix</keyword>
<dbReference type="GO" id="GO:0005886">
    <property type="term" value="C:plasma membrane"/>
    <property type="evidence" value="ECO:0007669"/>
    <property type="project" value="UniProtKB-SubCell"/>
</dbReference>
<feature type="transmembrane region" description="Helical" evidence="10">
    <location>
        <begin position="32"/>
        <end position="50"/>
    </location>
</feature>
<keyword evidence="2" id="KW-0813">Transport</keyword>
<dbReference type="AlphaFoldDB" id="A0A1G2KK27"/>
<keyword evidence="4 9" id="KW-0812">Transmembrane</keyword>
<evidence type="ECO:0000256" key="2">
    <source>
        <dbReference type="ARBA" id="ARBA00022448"/>
    </source>
</evidence>
<gene>
    <name evidence="12" type="ORF">A3C07_00550</name>
</gene>
<feature type="domain" description="Membrane insertase YidC/Oxa/ALB C-terminal" evidence="11">
    <location>
        <begin position="33"/>
        <end position="235"/>
    </location>
</feature>
<keyword evidence="5" id="KW-0653">Protein transport</keyword>
<comment type="caution">
    <text evidence="12">The sequence shown here is derived from an EMBL/GenBank/DDBJ whole genome shotgun (WGS) entry which is preliminary data.</text>
</comment>
<dbReference type="Pfam" id="PF02096">
    <property type="entry name" value="60KD_IMP"/>
    <property type="match status" value="1"/>
</dbReference>
<dbReference type="Proteomes" id="UP000179023">
    <property type="component" value="Unassembled WGS sequence"/>
</dbReference>
<dbReference type="PANTHER" id="PTHR12428">
    <property type="entry name" value="OXA1"/>
    <property type="match status" value="1"/>
</dbReference>